<evidence type="ECO:0000313" key="13">
    <source>
        <dbReference type="Proteomes" id="UP000478746"/>
    </source>
</evidence>
<dbReference type="EMBL" id="WDZO01000014">
    <property type="protein sequence ID" value="KAB6912591.1"/>
    <property type="molecule type" value="Genomic_DNA"/>
</dbReference>
<dbReference type="Proteomes" id="UP000481350">
    <property type="component" value="Unassembled WGS sequence"/>
</dbReference>
<evidence type="ECO:0000313" key="15">
    <source>
        <dbReference type="Proteomes" id="UP000491334"/>
    </source>
</evidence>
<feature type="region of interest" description="Disordered" evidence="1">
    <location>
        <begin position="1"/>
        <end position="22"/>
    </location>
</feature>
<comment type="caution">
    <text evidence="2">The sequence shown here is derived from an EMBL/GenBank/DDBJ whole genome shotgun (WGS) entry which is preliminary data.</text>
</comment>
<evidence type="ECO:0000313" key="9">
    <source>
        <dbReference type="Proteomes" id="UP000257074"/>
    </source>
</evidence>
<dbReference type="Proteomes" id="UP000467387">
    <property type="component" value="Unassembled WGS sequence"/>
</dbReference>
<reference evidence="8 9" key="1">
    <citation type="journal article" date="2017" name="Anaerobe">
        <title>Quantification, isolation and characterization of Bifidobacterium from the vaginal microbiomes of reproductive aged women.</title>
        <authorList>
            <person name="Freitas A.C."/>
            <person name="Hill J.E."/>
        </authorList>
    </citation>
    <scope>NUCLEOTIDE SEQUENCE [LARGE SCALE GENOMIC DNA]</scope>
    <source>
        <strain evidence="8 9">N6D05</strain>
    </source>
</reference>
<evidence type="ECO:0000313" key="7">
    <source>
        <dbReference type="EMBL" id="KAB7136049.1"/>
    </source>
</evidence>
<evidence type="ECO:0000313" key="12">
    <source>
        <dbReference type="Proteomes" id="UP000467387"/>
    </source>
</evidence>
<dbReference type="Proteomes" id="UP000491334">
    <property type="component" value="Unassembled WGS sequence"/>
</dbReference>
<evidence type="ECO:0000313" key="11">
    <source>
        <dbReference type="Proteomes" id="UP000461165"/>
    </source>
</evidence>
<proteinExistence type="predicted"/>
<evidence type="ECO:0000313" key="8">
    <source>
        <dbReference type="EMBL" id="RDX10189.1"/>
    </source>
</evidence>
<evidence type="ECO:0000256" key="1">
    <source>
        <dbReference type="SAM" id="MobiDB-lite"/>
    </source>
</evidence>
<name>A0A2I1J303_BIFLN</name>
<reference evidence="10 11" key="2">
    <citation type="journal article" date="2019" name="Nat. Med.">
        <title>A library of human gut bacterial isolates paired with longitudinal multiomics data enables mechanistic microbiome research.</title>
        <authorList>
            <person name="Poyet M."/>
            <person name="Groussin M."/>
            <person name="Gibbons S.M."/>
            <person name="Avila-Pacheco J."/>
            <person name="Jiang X."/>
            <person name="Kearney S.M."/>
            <person name="Perrotta A.R."/>
            <person name="Berdy B."/>
            <person name="Zhao S."/>
            <person name="Lieberman T.D."/>
            <person name="Swanson P.K."/>
            <person name="Smith M."/>
            <person name="Roesemann S."/>
            <person name="Alexander J.E."/>
            <person name="Rich S.A."/>
            <person name="Livny J."/>
            <person name="Vlamakis H."/>
            <person name="Clish C."/>
            <person name="Bullock K."/>
            <person name="Deik A."/>
            <person name="Scott J."/>
            <person name="Pierce K.A."/>
            <person name="Xavier R.J."/>
            <person name="Alm E.J."/>
        </authorList>
    </citation>
    <scope>NUCLEOTIDE SEQUENCE [LARGE SCALE GENOMIC DNA]</scope>
    <source>
        <strain evidence="7 11">BIOML-A166</strain>
        <strain evidence="6 10">BIOML-A201</strain>
        <strain evidence="5 12">BIOML-A210</strain>
        <strain evidence="3 14">BIOML-A283</strain>
        <strain evidence="4 15">BIOML-A284</strain>
        <strain evidence="2 13">BIOML-A320</strain>
    </source>
</reference>
<dbReference type="EMBL" id="NJNR01000009">
    <property type="protein sequence ID" value="RDX10189.1"/>
    <property type="molecule type" value="Genomic_DNA"/>
</dbReference>
<protein>
    <submittedName>
        <fullName evidence="2">Uncharacterized protein</fullName>
    </submittedName>
</protein>
<evidence type="ECO:0000313" key="14">
    <source>
        <dbReference type="Proteomes" id="UP000481350"/>
    </source>
</evidence>
<dbReference type="AlphaFoldDB" id="A0A2I1J303"/>
<evidence type="ECO:0000313" key="6">
    <source>
        <dbReference type="EMBL" id="KAB7073258.1"/>
    </source>
</evidence>
<dbReference type="Proteomes" id="UP000432196">
    <property type="component" value="Unassembled WGS sequence"/>
</dbReference>
<dbReference type="Proteomes" id="UP000478746">
    <property type="component" value="Unassembled WGS sequence"/>
</dbReference>
<dbReference type="Proteomes" id="UP000257074">
    <property type="component" value="Unassembled WGS sequence"/>
</dbReference>
<dbReference type="EMBL" id="WDWL01000005">
    <property type="protein sequence ID" value="KAB7073258.1"/>
    <property type="molecule type" value="Genomic_DNA"/>
</dbReference>
<dbReference type="EMBL" id="WEAY01000007">
    <property type="protein sequence ID" value="KAB6838287.1"/>
    <property type="molecule type" value="Genomic_DNA"/>
</dbReference>
<organism evidence="2 13">
    <name type="scientific">Bifidobacterium longum</name>
    <dbReference type="NCBI Taxonomy" id="216816"/>
    <lineage>
        <taxon>Bacteria</taxon>
        <taxon>Bacillati</taxon>
        <taxon>Actinomycetota</taxon>
        <taxon>Actinomycetes</taxon>
        <taxon>Bifidobacteriales</taxon>
        <taxon>Bifidobacteriaceae</taxon>
        <taxon>Bifidobacterium</taxon>
    </lineage>
</organism>
<evidence type="ECO:0000313" key="3">
    <source>
        <dbReference type="EMBL" id="KAB6912591.1"/>
    </source>
</evidence>
<evidence type="ECO:0000313" key="10">
    <source>
        <dbReference type="Proteomes" id="UP000432196"/>
    </source>
</evidence>
<dbReference type="EMBL" id="WDZP01000016">
    <property type="protein sequence ID" value="KAB6917698.1"/>
    <property type="molecule type" value="Genomic_DNA"/>
</dbReference>
<dbReference type="EMBL" id="WDVF01000007">
    <property type="protein sequence ID" value="KAB7136049.1"/>
    <property type="molecule type" value="Genomic_DNA"/>
</dbReference>
<dbReference type="Proteomes" id="UP000461165">
    <property type="component" value="Unassembled WGS sequence"/>
</dbReference>
<evidence type="ECO:0000313" key="2">
    <source>
        <dbReference type="EMBL" id="KAB6838287.1"/>
    </source>
</evidence>
<evidence type="ECO:0000313" key="4">
    <source>
        <dbReference type="EMBL" id="KAB6917698.1"/>
    </source>
</evidence>
<evidence type="ECO:0000313" key="5">
    <source>
        <dbReference type="EMBL" id="KAB7057016.1"/>
    </source>
</evidence>
<accession>A0A2I1J303</accession>
<gene>
    <name evidence="8" type="ORF">CE169_02610</name>
    <name evidence="7" type="ORF">GBC97_04635</name>
    <name evidence="6" type="ORF">GBI83_04415</name>
    <name evidence="5" type="ORF">GBI87_06110</name>
    <name evidence="3" type="ORF">GBJ98_06935</name>
    <name evidence="4" type="ORF">GBK06_07645</name>
    <name evidence="2" type="ORF">GBK08_04730</name>
</gene>
<dbReference type="EMBL" id="WDWU01000007">
    <property type="protein sequence ID" value="KAB7057016.1"/>
    <property type="molecule type" value="Genomic_DNA"/>
</dbReference>
<sequence>MRTSPQPKLRPRPDTPSLLSTQESPAMIYRRSIYHCGAFLYVLGVWEKSLPQSASLTSPSSEGARGSSVSVRFPRNKALLRENRTLSRAQRTFFTKSRFIS</sequence>